<proteinExistence type="predicted"/>
<accession>A0AA88AQK8</accession>
<evidence type="ECO:0000313" key="3">
    <source>
        <dbReference type="Proteomes" id="UP001187192"/>
    </source>
</evidence>
<reference evidence="2" key="1">
    <citation type="submission" date="2023-07" db="EMBL/GenBank/DDBJ databases">
        <title>draft genome sequence of fig (Ficus carica).</title>
        <authorList>
            <person name="Takahashi T."/>
            <person name="Nishimura K."/>
        </authorList>
    </citation>
    <scope>NUCLEOTIDE SEQUENCE</scope>
</reference>
<dbReference type="EMBL" id="BTGU01000019">
    <property type="protein sequence ID" value="GMN44736.1"/>
    <property type="molecule type" value="Genomic_DNA"/>
</dbReference>
<dbReference type="Gramene" id="FCD_00020256-RA">
    <property type="protein sequence ID" value="FCD_00020256-RA:cds"/>
    <property type="gene ID" value="FCD_00020256"/>
</dbReference>
<evidence type="ECO:0000313" key="2">
    <source>
        <dbReference type="EMBL" id="GMN44736.1"/>
    </source>
</evidence>
<feature type="region of interest" description="Disordered" evidence="1">
    <location>
        <begin position="70"/>
        <end position="93"/>
    </location>
</feature>
<sequence length="93" mass="10632">MVQHYRSSNRDLLINRGGCLSNHSNMRETVTNKIRKDDLQSEIDNGTGVMEIVVIIIRLGCGWREKHHWSAGEVENRSKEGEKDNRGVGKRKS</sequence>
<gene>
    <name evidence="2" type="ORF">TIFTF001_013932</name>
</gene>
<feature type="compositionally biased region" description="Basic and acidic residues" evidence="1">
    <location>
        <begin position="70"/>
        <end position="87"/>
    </location>
</feature>
<keyword evidence="3" id="KW-1185">Reference proteome</keyword>
<name>A0AA88AQK8_FICCA</name>
<protein>
    <submittedName>
        <fullName evidence="2">Uncharacterized protein</fullName>
    </submittedName>
</protein>
<dbReference type="AlphaFoldDB" id="A0AA88AQK8"/>
<organism evidence="2 3">
    <name type="scientific">Ficus carica</name>
    <name type="common">Common fig</name>
    <dbReference type="NCBI Taxonomy" id="3494"/>
    <lineage>
        <taxon>Eukaryota</taxon>
        <taxon>Viridiplantae</taxon>
        <taxon>Streptophyta</taxon>
        <taxon>Embryophyta</taxon>
        <taxon>Tracheophyta</taxon>
        <taxon>Spermatophyta</taxon>
        <taxon>Magnoliopsida</taxon>
        <taxon>eudicotyledons</taxon>
        <taxon>Gunneridae</taxon>
        <taxon>Pentapetalae</taxon>
        <taxon>rosids</taxon>
        <taxon>fabids</taxon>
        <taxon>Rosales</taxon>
        <taxon>Moraceae</taxon>
        <taxon>Ficeae</taxon>
        <taxon>Ficus</taxon>
    </lineage>
</organism>
<evidence type="ECO:0000256" key="1">
    <source>
        <dbReference type="SAM" id="MobiDB-lite"/>
    </source>
</evidence>
<comment type="caution">
    <text evidence="2">The sequence shown here is derived from an EMBL/GenBank/DDBJ whole genome shotgun (WGS) entry which is preliminary data.</text>
</comment>
<dbReference type="Proteomes" id="UP001187192">
    <property type="component" value="Unassembled WGS sequence"/>
</dbReference>